<sequence length="264" mass="29190">MHKCPNFLLIRKPFMPTVNNGSTLPGWGDCTCPVTTINPVTGSCGQSMLNNDDFMVNTSNGRNIFTGSYGFYPNAACAPSSSFQSFPSNVTDSFGYFIGVNSIVIKKRSIDLLGNMTTTKLSTIDPYTSLRSDIYTRMVRRFSMVTKRIPRAELVEPFGLCFSNFSNGTQVSIKVPDIELSLQDGKKWIISTANSIKQMTKDVACLAFVDGGPTSEPAIVIGTHQFEDNFLVFDLENWAFGFSSSLIRKQTSCSNFNFTLIEMN</sequence>
<dbReference type="EMBL" id="JARYMX010000355">
    <property type="protein sequence ID" value="KAJ9535314.1"/>
    <property type="molecule type" value="Genomic_DNA"/>
</dbReference>
<dbReference type="AlphaFoldDB" id="A0AA38S431"/>
<dbReference type="Gene3D" id="2.40.70.10">
    <property type="entry name" value="Acid Proteases"/>
    <property type="match status" value="1"/>
</dbReference>
<dbReference type="GO" id="GO:0006508">
    <property type="term" value="P:proteolysis"/>
    <property type="evidence" value="ECO:0007669"/>
    <property type="project" value="InterPro"/>
</dbReference>
<dbReference type="InterPro" id="IPR001461">
    <property type="entry name" value="Aspartic_peptidase_A1"/>
</dbReference>
<reference evidence="2" key="1">
    <citation type="submission" date="2023-03" db="EMBL/GenBank/DDBJ databases">
        <title>Chromosome-scale reference genome and RAD-based genetic map of yellow starthistle (Centaurea solstitialis) reveal putative structural variation and QTLs associated with invader traits.</title>
        <authorList>
            <person name="Reatini B."/>
            <person name="Cang F.A."/>
            <person name="Jiang Q."/>
            <person name="Mckibben M.T.W."/>
            <person name="Barker M.S."/>
            <person name="Rieseberg L.H."/>
            <person name="Dlugosch K.M."/>
        </authorList>
    </citation>
    <scope>NUCLEOTIDE SEQUENCE</scope>
    <source>
        <strain evidence="2">CAN-66</strain>
        <tissue evidence="2">Leaf</tissue>
    </source>
</reference>
<dbReference type="InterPro" id="IPR032799">
    <property type="entry name" value="TAXi_C"/>
</dbReference>
<dbReference type="Proteomes" id="UP001172457">
    <property type="component" value="Unassembled WGS sequence"/>
</dbReference>
<comment type="caution">
    <text evidence="2">The sequence shown here is derived from an EMBL/GenBank/DDBJ whole genome shotgun (WGS) entry which is preliminary data.</text>
</comment>
<proteinExistence type="predicted"/>
<dbReference type="SUPFAM" id="SSF50630">
    <property type="entry name" value="Acid proteases"/>
    <property type="match status" value="1"/>
</dbReference>
<evidence type="ECO:0000259" key="1">
    <source>
        <dbReference type="Pfam" id="PF14541"/>
    </source>
</evidence>
<dbReference type="Pfam" id="PF14541">
    <property type="entry name" value="TAXi_C"/>
    <property type="match status" value="1"/>
</dbReference>
<keyword evidence="3" id="KW-1185">Reference proteome</keyword>
<evidence type="ECO:0000313" key="2">
    <source>
        <dbReference type="EMBL" id="KAJ9535314.1"/>
    </source>
</evidence>
<dbReference type="InterPro" id="IPR021109">
    <property type="entry name" value="Peptidase_aspartic_dom_sf"/>
</dbReference>
<dbReference type="PANTHER" id="PTHR47965:SF63">
    <property type="entry name" value="OS01G0937200 PROTEIN"/>
    <property type="match status" value="1"/>
</dbReference>
<dbReference type="GO" id="GO:0004190">
    <property type="term" value="F:aspartic-type endopeptidase activity"/>
    <property type="evidence" value="ECO:0007669"/>
    <property type="project" value="InterPro"/>
</dbReference>
<evidence type="ECO:0000313" key="3">
    <source>
        <dbReference type="Proteomes" id="UP001172457"/>
    </source>
</evidence>
<gene>
    <name evidence="2" type="ORF">OSB04_un001578</name>
</gene>
<dbReference type="PANTHER" id="PTHR47965">
    <property type="entry name" value="ASPARTYL PROTEASE-RELATED"/>
    <property type="match status" value="1"/>
</dbReference>
<organism evidence="2 3">
    <name type="scientific">Centaurea solstitialis</name>
    <name type="common">yellow star-thistle</name>
    <dbReference type="NCBI Taxonomy" id="347529"/>
    <lineage>
        <taxon>Eukaryota</taxon>
        <taxon>Viridiplantae</taxon>
        <taxon>Streptophyta</taxon>
        <taxon>Embryophyta</taxon>
        <taxon>Tracheophyta</taxon>
        <taxon>Spermatophyta</taxon>
        <taxon>Magnoliopsida</taxon>
        <taxon>eudicotyledons</taxon>
        <taxon>Gunneridae</taxon>
        <taxon>Pentapetalae</taxon>
        <taxon>asterids</taxon>
        <taxon>campanulids</taxon>
        <taxon>Asterales</taxon>
        <taxon>Asteraceae</taxon>
        <taxon>Carduoideae</taxon>
        <taxon>Cardueae</taxon>
        <taxon>Centaureinae</taxon>
        <taxon>Centaurea</taxon>
    </lineage>
</organism>
<accession>A0AA38S431</accession>
<protein>
    <recommendedName>
        <fullName evidence="1">Xylanase inhibitor C-terminal domain-containing protein</fullName>
    </recommendedName>
</protein>
<name>A0AA38S431_9ASTR</name>
<feature type="domain" description="Xylanase inhibitor C-terminal" evidence="1">
    <location>
        <begin position="96"/>
        <end position="243"/>
    </location>
</feature>